<dbReference type="InterPro" id="IPR009839">
    <property type="entry name" value="SseB_N"/>
</dbReference>
<dbReference type="EMBL" id="CP049228">
    <property type="protein sequence ID" value="QIH24074.1"/>
    <property type="molecule type" value="Genomic_DNA"/>
</dbReference>
<accession>A0A6G7BA85</accession>
<evidence type="ECO:0000259" key="1">
    <source>
        <dbReference type="Pfam" id="PF07179"/>
    </source>
</evidence>
<gene>
    <name evidence="2" type="ORF">G6Z83_05195</name>
</gene>
<proteinExistence type="predicted"/>
<evidence type="ECO:0000313" key="3">
    <source>
        <dbReference type="Proteomes" id="UP000501676"/>
    </source>
</evidence>
<dbReference type="Proteomes" id="UP000501676">
    <property type="component" value="Chromosome"/>
</dbReference>
<protein>
    <submittedName>
        <fullName evidence="2">SseB family protein</fullName>
    </submittedName>
</protein>
<dbReference type="RefSeq" id="WP_164824046.1">
    <property type="nucleotide sequence ID" value="NZ_CP049228.1"/>
</dbReference>
<dbReference type="AlphaFoldDB" id="A0A6G7BA85"/>
<feature type="domain" description="SseB protein N-terminal" evidence="1">
    <location>
        <begin position="224"/>
        <end position="347"/>
    </location>
</feature>
<organism evidence="2 3">
    <name type="scientific">Lactobacillus iners</name>
    <dbReference type="NCBI Taxonomy" id="147802"/>
    <lineage>
        <taxon>Bacteria</taxon>
        <taxon>Bacillati</taxon>
        <taxon>Bacillota</taxon>
        <taxon>Bacilli</taxon>
        <taxon>Lactobacillales</taxon>
        <taxon>Lactobacillaceae</taxon>
        <taxon>Lactobacillus</taxon>
    </lineage>
</organism>
<name>A0A6G7BA85_9LACO</name>
<dbReference type="Pfam" id="PF07179">
    <property type="entry name" value="SseB"/>
    <property type="match status" value="1"/>
</dbReference>
<sequence>MGMKYSEVGFRAFYHNFVAVPIKDNLKEVVEDFPGADKANYILTYGYIDHTEGLTLEVLATSVKHDESFIFGVGNTEKSSKIRIGSVMNDECFYFDDKDGKMYKSYADKIEMLEIYNAGDEIEESRNMHFLDESRNSEYPDDVLVYLVKDGNNPEGCWVRIEGLAEDHIFGTLLNEPEQDFGCHEGDKIPFYVKHNDYKDISLWSNMNQSSRITAEDLEDGRVLEAAIHTFNEARTEKHLLDIMAILRDSYVWVPCNAVMSDADQARLTAKDLKIGEEFTTHDQIRMVPDILQSGDEFFFPVFSNIEAMGEYGNGFSKVQKHFLEALVLAKNNEKDLAGIVINAFSEPYILDKELWNLFDKI</sequence>
<reference evidence="2 3" key="1">
    <citation type="submission" date="2020-02" db="EMBL/GenBank/DDBJ databases">
        <title>Complete genome sequences of six Lactobacillus iners strains isolated from the human vagina.</title>
        <authorList>
            <person name="France M.T."/>
            <person name="Rutt L."/>
            <person name="Narina S."/>
            <person name="Arbaugh S."/>
            <person name="Humphrys M.S."/>
            <person name="Ma B."/>
            <person name="Hayward M.R."/>
            <person name="Relman D."/>
            <person name="Kwon D.S."/>
            <person name="Ravel J."/>
        </authorList>
    </citation>
    <scope>NUCLEOTIDE SEQUENCE [LARGE SCALE GENOMIC DNA]</scope>
    <source>
        <strain evidence="2 3">C0210C1</strain>
    </source>
</reference>
<evidence type="ECO:0000313" key="2">
    <source>
        <dbReference type="EMBL" id="QIH24074.1"/>
    </source>
</evidence>